<reference evidence="1 2" key="1">
    <citation type="submission" date="2016-11" db="EMBL/GenBank/DDBJ databases">
        <title>Paenibacillus species isolates.</title>
        <authorList>
            <person name="Beno S.M."/>
        </authorList>
    </citation>
    <scope>NUCLEOTIDE SEQUENCE [LARGE SCALE GENOMIC DNA]</scope>
    <source>
        <strain evidence="1 2">FSL H7-0433</strain>
    </source>
</reference>
<organism evidence="1 2">
    <name type="scientific">Paenibacillus odorifer</name>
    <dbReference type="NCBI Taxonomy" id="189426"/>
    <lineage>
        <taxon>Bacteria</taxon>
        <taxon>Bacillati</taxon>
        <taxon>Bacillota</taxon>
        <taxon>Bacilli</taxon>
        <taxon>Bacillales</taxon>
        <taxon>Paenibacillaceae</taxon>
        <taxon>Paenibacillus</taxon>
    </lineage>
</organism>
<dbReference type="EMBL" id="MPVP01000042">
    <property type="protein sequence ID" value="OMD35130.1"/>
    <property type="molecule type" value="Genomic_DNA"/>
</dbReference>
<protein>
    <submittedName>
        <fullName evidence="1">Uncharacterized protein</fullName>
    </submittedName>
</protein>
<proteinExistence type="predicted"/>
<name>A0ABX3GR29_9BACL</name>
<evidence type="ECO:0000313" key="1">
    <source>
        <dbReference type="EMBL" id="OMD35130.1"/>
    </source>
</evidence>
<evidence type="ECO:0000313" key="2">
    <source>
        <dbReference type="Proteomes" id="UP000187158"/>
    </source>
</evidence>
<dbReference type="Proteomes" id="UP000187158">
    <property type="component" value="Unassembled WGS sequence"/>
</dbReference>
<gene>
    <name evidence="1" type="ORF">BSO21_09625</name>
</gene>
<keyword evidence="2" id="KW-1185">Reference proteome</keyword>
<dbReference type="RefSeq" id="WP_076218504.1">
    <property type="nucleotide sequence ID" value="NZ_MPVP01000042.1"/>
</dbReference>
<sequence length="99" mass="11671">MGSNEKVSQEKFDKMFEQMNASWGYEDQALNQLEKELVFKRINNEISDEEALNLILSGNSDNKKMQNIIEAFEAKKETFYEKMLAEEDELLKKNRGREE</sequence>
<accession>A0ABX3GR29</accession>
<comment type="caution">
    <text evidence="1">The sequence shown here is derived from an EMBL/GenBank/DDBJ whole genome shotgun (WGS) entry which is preliminary data.</text>
</comment>